<evidence type="ECO:0000256" key="4">
    <source>
        <dbReference type="ARBA" id="ARBA00023163"/>
    </source>
</evidence>
<dbReference type="Pfam" id="PF03466">
    <property type="entry name" value="LysR_substrate"/>
    <property type="match status" value="1"/>
</dbReference>
<dbReference type="EMBL" id="HE965806">
    <property type="protein sequence ID" value="CCJ54271.1"/>
    <property type="molecule type" value="Genomic_DNA"/>
</dbReference>
<accession>A0A0C6P7K1</accession>
<name>A0A0C6P7K1_BORBO</name>
<dbReference type="CDD" id="cd08448">
    <property type="entry name" value="PBP2_LTTR_aromatics_like_2"/>
    <property type="match status" value="1"/>
</dbReference>
<dbReference type="GO" id="GO:0003700">
    <property type="term" value="F:DNA-binding transcription factor activity"/>
    <property type="evidence" value="ECO:0007669"/>
    <property type="project" value="InterPro"/>
</dbReference>
<dbReference type="Gene3D" id="3.40.190.10">
    <property type="entry name" value="Periplasmic binding protein-like II"/>
    <property type="match status" value="2"/>
</dbReference>
<organism evidence="6 7">
    <name type="scientific">Bordetella bronchiseptica 253</name>
    <dbReference type="NCBI Taxonomy" id="568707"/>
    <lineage>
        <taxon>Bacteria</taxon>
        <taxon>Pseudomonadati</taxon>
        <taxon>Pseudomonadota</taxon>
        <taxon>Betaproteobacteria</taxon>
        <taxon>Burkholderiales</taxon>
        <taxon>Alcaligenaceae</taxon>
        <taxon>Bordetella</taxon>
    </lineage>
</organism>
<dbReference type="PROSITE" id="PS50931">
    <property type="entry name" value="HTH_LYSR"/>
    <property type="match status" value="1"/>
</dbReference>
<dbReference type="SUPFAM" id="SSF53850">
    <property type="entry name" value="Periplasmic binding protein-like II"/>
    <property type="match status" value="1"/>
</dbReference>
<dbReference type="Proteomes" id="UP000007564">
    <property type="component" value="Chromosome"/>
</dbReference>
<dbReference type="InterPro" id="IPR005119">
    <property type="entry name" value="LysR_subst-bd"/>
</dbReference>
<dbReference type="PANTHER" id="PTHR30346">
    <property type="entry name" value="TRANSCRIPTIONAL DUAL REGULATOR HCAR-RELATED"/>
    <property type="match status" value="1"/>
</dbReference>
<dbReference type="PANTHER" id="PTHR30346:SF0">
    <property type="entry name" value="HCA OPERON TRANSCRIPTIONAL ACTIVATOR HCAR"/>
    <property type="match status" value="1"/>
</dbReference>
<evidence type="ECO:0000259" key="5">
    <source>
        <dbReference type="PROSITE" id="PS50931"/>
    </source>
</evidence>
<dbReference type="KEGG" id="bbh:BN112_2354"/>
<evidence type="ECO:0000313" key="6">
    <source>
        <dbReference type="EMBL" id="CCJ54271.1"/>
    </source>
</evidence>
<dbReference type="AlphaFoldDB" id="A0A0C6P7K1"/>
<dbReference type="PRINTS" id="PR00039">
    <property type="entry name" value="HTHLYSR"/>
</dbReference>
<dbReference type="GeneID" id="56480234"/>
<dbReference type="GO" id="GO:0003677">
    <property type="term" value="F:DNA binding"/>
    <property type="evidence" value="ECO:0007669"/>
    <property type="project" value="UniProtKB-KW"/>
</dbReference>
<dbReference type="InterPro" id="IPR000847">
    <property type="entry name" value="LysR_HTH_N"/>
</dbReference>
<dbReference type="Pfam" id="PF00126">
    <property type="entry name" value="HTH_1"/>
    <property type="match status" value="1"/>
</dbReference>
<evidence type="ECO:0000313" key="7">
    <source>
        <dbReference type="Proteomes" id="UP000007564"/>
    </source>
</evidence>
<dbReference type="OrthoDB" id="9157176at2"/>
<dbReference type="HOGENOM" id="CLU_039613_6_4_4"/>
<keyword evidence="2" id="KW-0805">Transcription regulation</keyword>
<keyword evidence="3" id="KW-0238">DNA-binding</keyword>
<comment type="similarity">
    <text evidence="1">Belongs to the LysR transcriptional regulatory family.</text>
</comment>
<dbReference type="InterPro" id="IPR036388">
    <property type="entry name" value="WH-like_DNA-bd_sf"/>
</dbReference>
<dbReference type="SUPFAM" id="SSF46785">
    <property type="entry name" value="Winged helix' DNA-binding domain"/>
    <property type="match status" value="1"/>
</dbReference>
<dbReference type="FunFam" id="1.10.10.10:FF:000001">
    <property type="entry name" value="LysR family transcriptional regulator"/>
    <property type="match status" value="1"/>
</dbReference>
<reference evidence="6 7" key="1">
    <citation type="journal article" date="2012" name="BMC Genomics">
        <title>Comparative genomics of the classical Bordetella subspecies: the evolution and exchange of virulence-associated diversity amongst closely related pathogens.</title>
        <authorList>
            <person name="Park J."/>
            <person name="Zhang Y."/>
            <person name="Buboltz A.M."/>
            <person name="Zhang X."/>
            <person name="Schuster S.C."/>
            <person name="Ahuja U."/>
            <person name="Liu M."/>
            <person name="Miller J.F."/>
            <person name="Sebaihia M."/>
            <person name="Bentley S.D."/>
            <person name="Parkhill J."/>
            <person name="Harvill E.T."/>
        </authorList>
    </citation>
    <scope>NUCLEOTIDE SEQUENCE [LARGE SCALE GENOMIC DNA]</scope>
    <source>
        <strain evidence="6 7">253</strain>
    </source>
</reference>
<protein>
    <submittedName>
        <fullName evidence="6">LysR-family transcriptional regulator</fullName>
    </submittedName>
</protein>
<feature type="domain" description="HTH lysR-type" evidence="5">
    <location>
        <begin position="1"/>
        <end position="58"/>
    </location>
</feature>
<dbReference type="RefSeq" id="WP_003808876.1">
    <property type="nucleotide sequence ID" value="NC_019382.1"/>
</dbReference>
<sequence length="293" mass="32379">MDLRQLKYFVALAEELHFRRAAARLSISQPPLSHAIKLLEEELGTALFERTTKSVALTSAGQAFYPEALKVLAQLQVACAVTREVGAGKRGHLRIGFVGGMLLRGLPEIVRDYAQRNPEVIVTLHETSSAEQAKAIARGQLSAGFLHAGLLAPELEGQVIRDEPFVACVPRDHRLAGRRVIDVRQLAGEDMVLFARDVSPGYYDSVIALCMDAGFSPRIRHEVAHWLTALLLISRGGGVALVPDPFVDAGLDGVRYLRLKACDSRSYAHFAWKRDASDPLLREFVAFALRRYR</sequence>
<dbReference type="Gene3D" id="1.10.10.10">
    <property type="entry name" value="Winged helix-like DNA-binding domain superfamily/Winged helix DNA-binding domain"/>
    <property type="match status" value="1"/>
</dbReference>
<proteinExistence type="inferred from homology"/>
<dbReference type="InterPro" id="IPR036390">
    <property type="entry name" value="WH_DNA-bd_sf"/>
</dbReference>
<keyword evidence="4" id="KW-0804">Transcription</keyword>
<evidence type="ECO:0000256" key="1">
    <source>
        <dbReference type="ARBA" id="ARBA00009437"/>
    </source>
</evidence>
<gene>
    <name evidence="6" type="ORF">BN112_2354</name>
</gene>
<dbReference type="GO" id="GO:0032993">
    <property type="term" value="C:protein-DNA complex"/>
    <property type="evidence" value="ECO:0007669"/>
    <property type="project" value="TreeGrafter"/>
</dbReference>
<evidence type="ECO:0000256" key="3">
    <source>
        <dbReference type="ARBA" id="ARBA00023125"/>
    </source>
</evidence>
<evidence type="ECO:0000256" key="2">
    <source>
        <dbReference type="ARBA" id="ARBA00023015"/>
    </source>
</evidence>